<dbReference type="GO" id="GO:0004035">
    <property type="term" value="F:alkaline phosphatase activity"/>
    <property type="evidence" value="ECO:0007669"/>
    <property type="project" value="UniProtKB-EC"/>
</dbReference>
<dbReference type="InterPro" id="IPR024079">
    <property type="entry name" value="MetalloPept_cat_dom_sf"/>
</dbReference>
<evidence type="ECO:0000256" key="4">
    <source>
        <dbReference type="ARBA" id="ARBA00022737"/>
    </source>
</evidence>
<dbReference type="PANTHER" id="PTHR38340:SF1">
    <property type="entry name" value="S-LAYER PROTEIN"/>
    <property type="match status" value="1"/>
</dbReference>
<dbReference type="Gene3D" id="2.150.10.10">
    <property type="entry name" value="Serralysin-like metalloprotease, C-terminal"/>
    <property type="match status" value="3"/>
</dbReference>
<dbReference type="GO" id="GO:0005615">
    <property type="term" value="C:extracellular space"/>
    <property type="evidence" value="ECO:0007669"/>
    <property type="project" value="InterPro"/>
</dbReference>
<dbReference type="Pfam" id="PF00353">
    <property type="entry name" value="HemolysinCabind"/>
    <property type="match status" value="3"/>
</dbReference>
<evidence type="ECO:0000259" key="6">
    <source>
        <dbReference type="Pfam" id="PF08548"/>
    </source>
</evidence>
<sequence>MPTVSDFTALLSGSSWTAEAGTPTVLTFSFASGEYHPGVYLDSTLPLSDEMFFSMQAFTEEQRNTTRQALDLWADASGLVFVELGTPGAVGDLYFANYDFSLDTGDTLTGDGFALHPARSLSQPWGETARIGGDVLIDSATMTEMPLALILHETGRALGLTHPSEGDVTHSPGVLDGHATIMALDFDISASQLGPLDRDAIGALYGDGSLDPEAAGIRNFSVDEVAFQATQAWGGGDSEIFGSSLDDVVSAGAGDDTVSGFEGADILRGEDGSDLLHGHLGADTLEGGNGADVLVGGSDNDELRGGAGNDTLHGDFFGGYPPLYGAAFPAFGGSDSLFGDAGSDVLRGGDYDDLLVGGDGDDTLEGGEGADTLEGGSGADSFIGGPGDLAGWEIDTASFANAGGRVLVDLQQDVSEAVFAKFFEEGAPEGDTFTAIDALIGSRFSDNLRGDAAWNILEGGAGWDRLYGRAGNDEIHGGGGTDAIYGNLGADVMSGGTQAQRDRYIYFSAAESGVGASARDVIIDFQPGIDRIEISRLDADTTQGHKQAFDFIGDAAFTSAGQLGYRHDGGNTIVQADFDGDGAADFEIELTGVMDVTEADFLI</sequence>
<comment type="subcellular location">
    <subcellularLocation>
        <location evidence="2">Secreted</location>
    </subcellularLocation>
</comment>
<dbReference type="InterPro" id="IPR050557">
    <property type="entry name" value="RTX_toxin/Mannuronan_C5-epim"/>
</dbReference>
<dbReference type="eggNOG" id="COG2931">
    <property type="taxonomic scope" value="Bacteria"/>
</dbReference>
<comment type="caution">
    <text evidence="7">The sequence shown here is derived from an EMBL/GenBank/DDBJ whole genome shotgun (WGS) entry which is preliminary data.</text>
</comment>
<keyword evidence="8" id="KW-1185">Reference proteome</keyword>
<dbReference type="RefSeq" id="WP_020042022.1">
    <property type="nucleotide sequence ID" value="NZ_KE557274.1"/>
</dbReference>
<dbReference type="GO" id="GO:0005509">
    <property type="term" value="F:calcium ion binding"/>
    <property type="evidence" value="ECO:0007669"/>
    <property type="project" value="InterPro"/>
</dbReference>
<comment type="cofactor">
    <cofactor evidence="1">
        <name>Ca(2+)</name>
        <dbReference type="ChEBI" id="CHEBI:29108"/>
    </cofactor>
</comment>
<dbReference type="Pfam" id="PF08548">
    <property type="entry name" value="Peptidase_M10_C"/>
    <property type="match status" value="1"/>
</dbReference>
<dbReference type="SUPFAM" id="SSF55486">
    <property type="entry name" value="Metalloproteases ('zincins'), catalytic domain"/>
    <property type="match status" value="1"/>
</dbReference>
<dbReference type="InterPro" id="IPR001343">
    <property type="entry name" value="Hemolysn_Ca-bd"/>
</dbReference>
<dbReference type="PRINTS" id="PR00313">
    <property type="entry name" value="CABNDNGRPT"/>
</dbReference>
<protein>
    <submittedName>
        <fullName evidence="7">Alkaline phosphatase</fullName>
        <ecNumber evidence="7">3.1.3.1</ecNumber>
    </submittedName>
</protein>
<dbReference type="Gene3D" id="3.40.390.10">
    <property type="entry name" value="Collagenase (Catalytic Domain)"/>
    <property type="match status" value="1"/>
</dbReference>
<evidence type="ECO:0000256" key="1">
    <source>
        <dbReference type="ARBA" id="ARBA00001913"/>
    </source>
</evidence>
<dbReference type="EC" id="3.1.3.1" evidence="7"/>
<dbReference type="AlphaFoldDB" id="S9QV35"/>
<proteinExistence type="predicted"/>
<keyword evidence="3" id="KW-0964">Secreted</keyword>
<keyword evidence="4" id="KW-0677">Repeat</keyword>
<dbReference type="HOGENOM" id="CLU_452606_0_0_5"/>
<organism evidence="7 8">
    <name type="scientific">Salipiger mucosus DSM 16094</name>
    <dbReference type="NCBI Taxonomy" id="1123237"/>
    <lineage>
        <taxon>Bacteria</taxon>
        <taxon>Pseudomonadati</taxon>
        <taxon>Pseudomonadota</taxon>
        <taxon>Alphaproteobacteria</taxon>
        <taxon>Rhodobacterales</taxon>
        <taxon>Roseobacteraceae</taxon>
        <taxon>Salipiger</taxon>
    </lineage>
</organism>
<dbReference type="STRING" id="1123237.Salmuc_02081"/>
<accession>S9QV35</accession>
<dbReference type="OrthoDB" id="733404at2"/>
<feature type="region of interest" description="Disordered" evidence="5">
    <location>
        <begin position="357"/>
        <end position="378"/>
    </location>
</feature>
<keyword evidence="7" id="KW-0378">Hydrolase</keyword>
<evidence type="ECO:0000256" key="2">
    <source>
        <dbReference type="ARBA" id="ARBA00004613"/>
    </source>
</evidence>
<evidence type="ECO:0000313" key="8">
    <source>
        <dbReference type="Proteomes" id="UP000015347"/>
    </source>
</evidence>
<name>S9QV35_9RHOB</name>
<dbReference type="InterPro" id="IPR013858">
    <property type="entry name" value="Peptidase_M10B_C"/>
</dbReference>
<dbReference type="EMBL" id="APVH01000015">
    <property type="protein sequence ID" value="EPX83473.1"/>
    <property type="molecule type" value="Genomic_DNA"/>
</dbReference>
<evidence type="ECO:0000256" key="3">
    <source>
        <dbReference type="ARBA" id="ARBA00022525"/>
    </source>
</evidence>
<dbReference type="SUPFAM" id="SSF51120">
    <property type="entry name" value="beta-Roll"/>
    <property type="match status" value="3"/>
</dbReference>
<gene>
    <name evidence="7" type="ORF">Salmuc_02081</name>
</gene>
<evidence type="ECO:0000313" key="7">
    <source>
        <dbReference type="EMBL" id="EPX83473.1"/>
    </source>
</evidence>
<feature type="domain" description="Peptidase M10 serralysin C-terminal" evidence="6">
    <location>
        <begin position="476"/>
        <end position="602"/>
    </location>
</feature>
<dbReference type="PROSITE" id="PS00330">
    <property type="entry name" value="HEMOLYSIN_CALCIUM"/>
    <property type="match status" value="5"/>
</dbReference>
<dbReference type="PANTHER" id="PTHR38340">
    <property type="entry name" value="S-LAYER PROTEIN"/>
    <property type="match status" value="1"/>
</dbReference>
<reference evidence="8" key="1">
    <citation type="journal article" date="2014" name="Stand. Genomic Sci.">
        <title>Genome sequence of the exopolysaccharide-producing Salipiger mucosus type strain (DSM 16094(T)), a moderately halophilic member of the Roseobacter clade.</title>
        <authorList>
            <person name="Riedel T."/>
            <person name="Spring S."/>
            <person name="Fiebig A."/>
            <person name="Petersen J."/>
            <person name="Kyrpides N.C."/>
            <person name="Goker M."/>
            <person name="Klenk H.P."/>
        </authorList>
    </citation>
    <scope>NUCLEOTIDE SEQUENCE [LARGE SCALE GENOMIC DNA]</scope>
    <source>
        <strain evidence="8">DSM 16094</strain>
    </source>
</reference>
<dbReference type="InterPro" id="IPR018511">
    <property type="entry name" value="Hemolysin-typ_Ca-bd_CS"/>
</dbReference>
<dbReference type="GO" id="GO:0008237">
    <property type="term" value="F:metallopeptidase activity"/>
    <property type="evidence" value="ECO:0007669"/>
    <property type="project" value="InterPro"/>
</dbReference>
<dbReference type="InterPro" id="IPR011049">
    <property type="entry name" value="Serralysin-like_metalloprot_C"/>
</dbReference>
<evidence type="ECO:0000256" key="5">
    <source>
        <dbReference type="SAM" id="MobiDB-lite"/>
    </source>
</evidence>
<dbReference type="Proteomes" id="UP000015347">
    <property type="component" value="Unassembled WGS sequence"/>
</dbReference>